<reference evidence="3 4" key="1">
    <citation type="submission" date="2018-08" db="EMBL/GenBank/DDBJ databases">
        <title>Genetic Globetrotter - A new plasmid hitch-hiking vast phylogenetic and geographic distances.</title>
        <authorList>
            <person name="Vollmers J."/>
            <person name="Petersen J."/>
        </authorList>
    </citation>
    <scope>NUCLEOTIDE SEQUENCE [LARGE SCALE GENOMIC DNA]</scope>
    <source>
        <strain evidence="3 4">DSM 26383</strain>
    </source>
</reference>
<dbReference type="Pfam" id="PF12975">
    <property type="entry name" value="DUF3859"/>
    <property type="match status" value="1"/>
</dbReference>
<sequence precursor="true">MTRAMHTGFASAGVCVALFLSAPAALANPVAPGVAEIEFGYMCQLESSEDVIAEDTIAGTISNIIGSPEFQRLGTTVPAQIGIEFGILARVLPEYEGPVTFQVEHPPQGAAGVTRESWSAFLSASEMSFAGFSFEKQYELTPGEWTLSAMSNGQLIYAVTFDVVAPMGSPLDDLGCDGPALVS</sequence>
<dbReference type="KEGG" id="rid:RIdsm_00189"/>
<name>A0A5P3A607_9RHOB</name>
<evidence type="ECO:0000313" key="4">
    <source>
        <dbReference type="Proteomes" id="UP000325785"/>
    </source>
</evidence>
<proteinExistence type="predicted"/>
<accession>A0A5P3A607</accession>
<feature type="domain" description="DUF3859" evidence="2">
    <location>
        <begin position="68"/>
        <end position="163"/>
    </location>
</feature>
<evidence type="ECO:0000313" key="3">
    <source>
        <dbReference type="EMBL" id="QEW24411.1"/>
    </source>
</evidence>
<dbReference type="OrthoDB" id="7864302at2"/>
<feature type="chain" id="PRO_5024967330" description="DUF3859 domain-containing protein" evidence="1">
    <location>
        <begin position="28"/>
        <end position="183"/>
    </location>
</feature>
<keyword evidence="1" id="KW-0732">Signal</keyword>
<dbReference type="EMBL" id="CP031598">
    <property type="protein sequence ID" value="QEW24411.1"/>
    <property type="molecule type" value="Genomic_DNA"/>
</dbReference>
<evidence type="ECO:0000259" key="2">
    <source>
        <dbReference type="Pfam" id="PF12975"/>
    </source>
</evidence>
<organism evidence="3 4">
    <name type="scientific">Roseovarius indicus</name>
    <dbReference type="NCBI Taxonomy" id="540747"/>
    <lineage>
        <taxon>Bacteria</taxon>
        <taxon>Pseudomonadati</taxon>
        <taxon>Pseudomonadota</taxon>
        <taxon>Alphaproteobacteria</taxon>
        <taxon>Rhodobacterales</taxon>
        <taxon>Roseobacteraceae</taxon>
        <taxon>Roseovarius</taxon>
    </lineage>
</organism>
<dbReference type="RefSeq" id="WP_057821295.1">
    <property type="nucleotide sequence ID" value="NZ_CP031598.1"/>
</dbReference>
<evidence type="ECO:0000256" key="1">
    <source>
        <dbReference type="SAM" id="SignalP"/>
    </source>
</evidence>
<protein>
    <recommendedName>
        <fullName evidence="2">DUF3859 domain-containing protein</fullName>
    </recommendedName>
</protein>
<dbReference type="AlphaFoldDB" id="A0A5P3A607"/>
<dbReference type="Proteomes" id="UP000325785">
    <property type="component" value="Chromosome"/>
</dbReference>
<dbReference type="Gene3D" id="2.60.40.2390">
    <property type="match status" value="1"/>
</dbReference>
<gene>
    <name evidence="3" type="ORF">RIdsm_00189</name>
</gene>
<feature type="signal peptide" evidence="1">
    <location>
        <begin position="1"/>
        <end position="27"/>
    </location>
</feature>
<dbReference type="InterPro" id="IPR024331">
    <property type="entry name" value="DUF3859"/>
</dbReference>